<evidence type="ECO:0000313" key="1">
    <source>
        <dbReference type="EMBL" id="JAD24149.1"/>
    </source>
</evidence>
<reference evidence="1" key="1">
    <citation type="submission" date="2014-09" db="EMBL/GenBank/DDBJ databases">
        <authorList>
            <person name="Magalhaes I.L.F."/>
            <person name="Oliveira U."/>
            <person name="Santos F.R."/>
            <person name="Vidigal T.H.D.A."/>
            <person name="Brescovit A.D."/>
            <person name="Santos A.J."/>
        </authorList>
    </citation>
    <scope>NUCLEOTIDE SEQUENCE</scope>
    <source>
        <tissue evidence="1">Shoot tissue taken approximately 20 cm above the soil surface</tissue>
    </source>
</reference>
<proteinExistence type="predicted"/>
<dbReference type="EMBL" id="GBRH01273746">
    <property type="protein sequence ID" value="JAD24149.1"/>
    <property type="molecule type" value="Transcribed_RNA"/>
</dbReference>
<protein>
    <submittedName>
        <fullName evidence="1">Uncharacterized protein</fullName>
    </submittedName>
</protein>
<reference evidence="1" key="2">
    <citation type="journal article" date="2015" name="Data Brief">
        <title>Shoot transcriptome of the giant reed, Arundo donax.</title>
        <authorList>
            <person name="Barrero R.A."/>
            <person name="Guerrero F.D."/>
            <person name="Moolhuijzen P."/>
            <person name="Goolsby J.A."/>
            <person name="Tidwell J."/>
            <person name="Bellgard S.E."/>
            <person name="Bellgard M.I."/>
        </authorList>
    </citation>
    <scope>NUCLEOTIDE SEQUENCE</scope>
    <source>
        <tissue evidence="1">Shoot tissue taken approximately 20 cm above the soil surface</tissue>
    </source>
</reference>
<sequence length="29" mass="3167">MLVSLSASPGTIWTYVETFLGKAFILMCS</sequence>
<organism evidence="1">
    <name type="scientific">Arundo donax</name>
    <name type="common">Giant reed</name>
    <name type="synonym">Donax arundinaceus</name>
    <dbReference type="NCBI Taxonomy" id="35708"/>
    <lineage>
        <taxon>Eukaryota</taxon>
        <taxon>Viridiplantae</taxon>
        <taxon>Streptophyta</taxon>
        <taxon>Embryophyta</taxon>
        <taxon>Tracheophyta</taxon>
        <taxon>Spermatophyta</taxon>
        <taxon>Magnoliopsida</taxon>
        <taxon>Liliopsida</taxon>
        <taxon>Poales</taxon>
        <taxon>Poaceae</taxon>
        <taxon>PACMAD clade</taxon>
        <taxon>Arundinoideae</taxon>
        <taxon>Arundineae</taxon>
        <taxon>Arundo</taxon>
    </lineage>
</organism>
<name>A0A0A8YDM9_ARUDO</name>
<dbReference type="AlphaFoldDB" id="A0A0A8YDM9"/>
<accession>A0A0A8YDM9</accession>